<feature type="compositionally biased region" description="Low complexity" evidence="1">
    <location>
        <begin position="219"/>
        <end position="231"/>
    </location>
</feature>
<dbReference type="AlphaFoldDB" id="A0A517LCV7"/>
<feature type="domain" description="Cryptic loci regulator 2 N-terminal" evidence="3">
    <location>
        <begin position="81"/>
        <end position="166"/>
    </location>
</feature>
<dbReference type="GO" id="GO:0070824">
    <property type="term" value="C:SHREC complex"/>
    <property type="evidence" value="ECO:0007669"/>
    <property type="project" value="InterPro"/>
</dbReference>
<dbReference type="Pfam" id="PF16761">
    <property type="entry name" value="Clr2_transil"/>
    <property type="match status" value="1"/>
</dbReference>
<dbReference type="InterPro" id="IPR031915">
    <property type="entry name" value="Clr2_N"/>
</dbReference>
<sequence length="665" mass="73581">MTLFNVIWLARSDGKLDIRGKNGLWEKNEPTSKQLDQTPDAKGVSDYYRFTTSNETKHLDWRRKLAGMLARELGQSMDKSYILYDLPENYRLYEHVKSKATDADGKLAKNPKNHAGGGHDRQDAYLYGHPLGRKKRFRSPADFFPHLLWLVTDAKTDPKNCSCKICSPDELQPAQPDTPKTVEPVKDTKPAVNQEDIAIRPTVHRNPVVEIPTRAPSNTQIRRPPTTAAPAPQIPSPAPQPTGPSPIPQPRSLDHQLDIAFGNFTFRPGELIWYNREVAWGLAVILRRWITGPPSNNRAYLVQPLTEPHNHDPAKVVNNESDMRPWLAWSPPGYCHEALNSISGLTYDTADWDGIRAGLFGHPTKDMLTIDASILAAKAIDCSYTPFDHLRTLSLPESGDPTYWNGIYIGGEKMWLGEPVRLRYSTGTTAENVLVISSIVERTQSSYANPKTTKVVLKGDIYTCSTVSPPEKPPPQSQDTRTIPVRMLEDLKRRNRASAASAATAPSPQNPHPRTFFWKLLGTNASIALADIKGRWYESSIMLPIINTQEGYIESVNAGKIESVDVYLNARSECNRSDGIRKERREDAFGAAVPPSARVVEGFTAPTLPAERPTSAPGFREDAVMNDTGSGLVDDFLNLDGMDSGFQGGVGGVGGGFSGQGEYFR</sequence>
<dbReference type="STRING" id="50376.A0A517LCV7"/>
<reference evidence="4 5" key="1">
    <citation type="submission" date="2019-07" db="EMBL/GenBank/DDBJ databases">
        <title>Finished genome of Venturia effusa.</title>
        <authorList>
            <person name="Young C.A."/>
            <person name="Cox M.P."/>
            <person name="Ganley A.R.D."/>
            <person name="David W.J."/>
        </authorList>
    </citation>
    <scope>NUCLEOTIDE SEQUENCE [LARGE SCALE GENOMIC DNA]</scope>
    <source>
        <strain evidence="5">albino</strain>
    </source>
</reference>
<dbReference type="OrthoDB" id="2421327at2759"/>
<evidence type="ECO:0000256" key="1">
    <source>
        <dbReference type="SAM" id="MobiDB-lite"/>
    </source>
</evidence>
<dbReference type="EMBL" id="CP042193">
    <property type="protein sequence ID" value="QDS73471.1"/>
    <property type="molecule type" value="Genomic_DNA"/>
</dbReference>
<evidence type="ECO:0000259" key="3">
    <source>
        <dbReference type="Pfam" id="PF16761"/>
    </source>
</evidence>
<feature type="region of interest" description="Disordered" evidence="1">
    <location>
        <begin position="104"/>
        <end position="123"/>
    </location>
</feature>
<dbReference type="Proteomes" id="UP000316270">
    <property type="component" value="Chromosome 9"/>
</dbReference>
<accession>A0A517LCV7</accession>
<protein>
    <recommendedName>
        <fullName evidence="6">Cryptic loci regulator 2 N-terminal domain-containing protein</fullName>
    </recommendedName>
</protein>
<dbReference type="GO" id="GO:0033553">
    <property type="term" value="C:rDNA heterochromatin"/>
    <property type="evidence" value="ECO:0007669"/>
    <property type="project" value="TreeGrafter"/>
</dbReference>
<dbReference type="GO" id="GO:0031934">
    <property type="term" value="C:mating-type region heterochromatin"/>
    <property type="evidence" value="ECO:0007669"/>
    <property type="project" value="TreeGrafter"/>
</dbReference>
<feature type="domain" description="Cryptic loci regulator 2 C-terminal" evidence="2">
    <location>
        <begin position="403"/>
        <end position="538"/>
    </location>
</feature>
<organism evidence="4 5">
    <name type="scientific">Venturia effusa</name>
    <dbReference type="NCBI Taxonomy" id="50376"/>
    <lineage>
        <taxon>Eukaryota</taxon>
        <taxon>Fungi</taxon>
        <taxon>Dikarya</taxon>
        <taxon>Ascomycota</taxon>
        <taxon>Pezizomycotina</taxon>
        <taxon>Dothideomycetes</taxon>
        <taxon>Pleosporomycetidae</taxon>
        <taxon>Venturiales</taxon>
        <taxon>Venturiaceae</taxon>
        <taxon>Venturia</taxon>
    </lineage>
</organism>
<evidence type="ECO:0000313" key="5">
    <source>
        <dbReference type="Proteomes" id="UP000316270"/>
    </source>
</evidence>
<keyword evidence="5" id="KW-1185">Reference proteome</keyword>
<dbReference type="PANTHER" id="PTHR38046:SF1">
    <property type="entry name" value="CRYPTIC LOCI REGULATOR 2"/>
    <property type="match status" value="1"/>
</dbReference>
<dbReference type="InterPro" id="IPR018839">
    <property type="entry name" value="Tscrpt-silencing_Clr2_C"/>
</dbReference>
<proteinExistence type="predicted"/>
<dbReference type="InterPro" id="IPR038986">
    <property type="entry name" value="Clr2"/>
</dbReference>
<dbReference type="GO" id="GO:0030466">
    <property type="term" value="P:silent mating-type cassette heterochromatin formation"/>
    <property type="evidence" value="ECO:0007669"/>
    <property type="project" value="TreeGrafter"/>
</dbReference>
<dbReference type="PANTHER" id="PTHR38046">
    <property type="entry name" value="CRYPTIC LOCI REGULATOR 2"/>
    <property type="match status" value="1"/>
</dbReference>
<evidence type="ECO:0000313" key="4">
    <source>
        <dbReference type="EMBL" id="QDS73471.1"/>
    </source>
</evidence>
<dbReference type="Pfam" id="PF10383">
    <property type="entry name" value="Clr2"/>
    <property type="match status" value="1"/>
</dbReference>
<gene>
    <name evidence="4" type="ORF">FKW77_009006</name>
</gene>
<name>A0A517LCV7_9PEZI</name>
<feature type="region of interest" description="Disordered" evidence="1">
    <location>
        <begin position="207"/>
        <end position="253"/>
    </location>
</feature>
<evidence type="ECO:0000259" key="2">
    <source>
        <dbReference type="Pfam" id="PF10383"/>
    </source>
</evidence>
<feature type="compositionally biased region" description="Pro residues" evidence="1">
    <location>
        <begin position="232"/>
        <end position="249"/>
    </location>
</feature>
<evidence type="ECO:0008006" key="6">
    <source>
        <dbReference type="Google" id="ProtNLM"/>
    </source>
</evidence>